<evidence type="ECO:0000256" key="14">
    <source>
        <dbReference type="SAM" id="Phobius"/>
    </source>
</evidence>
<gene>
    <name evidence="17" type="ORF">DFP95_10629</name>
</gene>
<keyword evidence="9 17" id="KW-0418">Kinase</keyword>
<dbReference type="Gene3D" id="3.30.565.10">
    <property type="entry name" value="Histidine kinase-like ATPase, C-terminal domain"/>
    <property type="match status" value="1"/>
</dbReference>
<keyword evidence="4" id="KW-1003">Cell membrane</keyword>
<feature type="transmembrane region" description="Helical" evidence="14">
    <location>
        <begin position="184"/>
        <end position="206"/>
    </location>
</feature>
<evidence type="ECO:0000313" key="18">
    <source>
        <dbReference type="Proteomes" id="UP000256869"/>
    </source>
</evidence>
<keyword evidence="6" id="KW-0808">Transferase</keyword>
<dbReference type="SMART" id="SM00388">
    <property type="entry name" value="HisKA"/>
    <property type="match status" value="1"/>
</dbReference>
<dbReference type="InterPro" id="IPR050428">
    <property type="entry name" value="TCS_sensor_his_kinase"/>
</dbReference>
<organism evidence="17 18">
    <name type="scientific">Cohnella lupini</name>
    <dbReference type="NCBI Taxonomy" id="1294267"/>
    <lineage>
        <taxon>Bacteria</taxon>
        <taxon>Bacillati</taxon>
        <taxon>Bacillota</taxon>
        <taxon>Bacilli</taxon>
        <taxon>Bacillales</taxon>
        <taxon>Paenibacillaceae</taxon>
        <taxon>Cohnella</taxon>
    </lineage>
</organism>
<evidence type="ECO:0000256" key="11">
    <source>
        <dbReference type="ARBA" id="ARBA00022989"/>
    </source>
</evidence>
<evidence type="ECO:0000256" key="4">
    <source>
        <dbReference type="ARBA" id="ARBA00022475"/>
    </source>
</evidence>
<dbReference type="EMBL" id="QRDY01000006">
    <property type="protein sequence ID" value="RED60240.1"/>
    <property type="molecule type" value="Genomic_DNA"/>
</dbReference>
<feature type="domain" description="HAMP" evidence="16">
    <location>
        <begin position="207"/>
        <end position="260"/>
    </location>
</feature>
<dbReference type="CDD" id="cd00082">
    <property type="entry name" value="HisKA"/>
    <property type="match status" value="1"/>
</dbReference>
<dbReference type="PRINTS" id="PR00344">
    <property type="entry name" value="BCTRLSENSOR"/>
</dbReference>
<evidence type="ECO:0000256" key="6">
    <source>
        <dbReference type="ARBA" id="ARBA00022679"/>
    </source>
</evidence>
<accession>A0A3D9IEW6</accession>
<protein>
    <recommendedName>
        <fullName evidence="3">histidine kinase</fullName>
        <ecNumber evidence="3">2.7.13.3</ecNumber>
    </recommendedName>
</protein>
<feature type="domain" description="Histidine kinase" evidence="15">
    <location>
        <begin position="275"/>
        <end position="489"/>
    </location>
</feature>
<dbReference type="RefSeq" id="WP_115992965.1">
    <property type="nucleotide sequence ID" value="NZ_QRDY01000006.1"/>
</dbReference>
<dbReference type="SUPFAM" id="SSF158472">
    <property type="entry name" value="HAMP domain-like"/>
    <property type="match status" value="1"/>
</dbReference>
<reference evidence="17 18" key="1">
    <citation type="submission" date="2018-07" db="EMBL/GenBank/DDBJ databases">
        <title>Genomic Encyclopedia of Type Strains, Phase III (KMG-III): the genomes of soil and plant-associated and newly described type strains.</title>
        <authorList>
            <person name="Whitman W."/>
        </authorList>
    </citation>
    <scope>NUCLEOTIDE SEQUENCE [LARGE SCALE GENOMIC DNA]</scope>
    <source>
        <strain evidence="17 18">CECT 8236</strain>
    </source>
</reference>
<name>A0A3D9IEW6_9BACL</name>
<evidence type="ECO:0000256" key="1">
    <source>
        <dbReference type="ARBA" id="ARBA00000085"/>
    </source>
</evidence>
<dbReference type="InterPro" id="IPR003660">
    <property type="entry name" value="HAMP_dom"/>
</dbReference>
<dbReference type="InterPro" id="IPR003661">
    <property type="entry name" value="HisK_dim/P_dom"/>
</dbReference>
<dbReference type="InterPro" id="IPR003594">
    <property type="entry name" value="HATPase_dom"/>
</dbReference>
<dbReference type="Pfam" id="PF02518">
    <property type="entry name" value="HATPase_c"/>
    <property type="match status" value="1"/>
</dbReference>
<dbReference type="GO" id="GO:0005524">
    <property type="term" value="F:ATP binding"/>
    <property type="evidence" value="ECO:0007669"/>
    <property type="project" value="UniProtKB-KW"/>
</dbReference>
<evidence type="ECO:0000256" key="7">
    <source>
        <dbReference type="ARBA" id="ARBA00022692"/>
    </source>
</evidence>
<dbReference type="Pfam" id="PF00512">
    <property type="entry name" value="HisKA"/>
    <property type="match status" value="1"/>
</dbReference>
<dbReference type="Gene3D" id="1.10.287.130">
    <property type="match status" value="1"/>
</dbReference>
<dbReference type="GO" id="GO:0000155">
    <property type="term" value="F:phosphorelay sensor kinase activity"/>
    <property type="evidence" value="ECO:0007669"/>
    <property type="project" value="InterPro"/>
</dbReference>
<evidence type="ECO:0000313" key="17">
    <source>
        <dbReference type="EMBL" id="RED60240.1"/>
    </source>
</evidence>
<dbReference type="InterPro" id="IPR004358">
    <property type="entry name" value="Sig_transdc_His_kin-like_C"/>
</dbReference>
<evidence type="ECO:0000256" key="10">
    <source>
        <dbReference type="ARBA" id="ARBA00022840"/>
    </source>
</evidence>
<evidence type="ECO:0000256" key="2">
    <source>
        <dbReference type="ARBA" id="ARBA00004651"/>
    </source>
</evidence>
<dbReference type="SMART" id="SM00387">
    <property type="entry name" value="HATPase_c"/>
    <property type="match status" value="1"/>
</dbReference>
<dbReference type="SUPFAM" id="SSF47384">
    <property type="entry name" value="Homodimeric domain of signal transducing histidine kinase"/>
    <property type="match status" value="1"/>
</dbReference>
<keyword evidence="18" id="KW-1185">Reference proteome</keyword>
<keyword evidence="5" id="KW-0597">Phosphoprotein</keyword>
<dbReference type="InterPro" id="IPR036890">
    <property type="entry name" value="HATPase_C_sf"/>
</dbReference>
<dbReference type="InterPro" id="IPR005467">
    <property type="entry name" value="His_kinase_dom"/>
</dbReference>
<dbReference type="PROSITE" id="PS50109">
    <property type="entry name" value="HIS_KIN"/>
    <property type="match status" value="1"/>
</dbReference>
<dbReference type="CDD" id="cd00075">
    <property type="entry name" value="HATPase"/>
    <property type="match status" value="1"/>
</dbReference>
<dbReference type="CDD" id="cd06225">
    <property type="entry name" value="HAMP"/>
    <property type="match status" value="1"/>
</dbReference>
<evidence type="ECO:0000256" key="5">
    <source>
        <dbReference type="ARBA" id="ARBA00022553"/>
    </source>
</evidence>
<keyword evidence="7 14" id="KW-0812">Transmembrane</keyword>
<dbReference type="PANTHER" id="PTHR45436:SF5">
    <property type="entry name" value="SENSOR HISTIDINE KINASE TRCS"/>
    <property type="match status" value="1"/>
</dbReference>
<proteinExistence type="predicted"/>
<dbReference type="Proteomes" id="UP000256869">
    <property type="component" value="Unassembled WGS sequence"/>
</dbReference>
<evidence type="ECO:0000256" key="8">
    <source>
        <dbReference type="ARBA" id="ARBA00022741"/>
    </source>
</evidence>
<dbReference type="EC" id="2.7.13.3" evidence="3"/>
<keyword evidence="11 14" id="KW-1133">Transmembrane helix</keyword>
<evidence type="ECO:0000259" key="16">
    <source>
        <dbReference type="PROSITE" id="PS50885"/>
    </source>
</evidence>
<evidence type="ECO:0000256" key="9">
    <source>
        <dbReference type="ARBA" id="ARBA00022777"/>
    </source>
</evidence>
<comment type="catalytic activity">
    <reaction evidence="1">
        <text>ATP + protein L-histidine = ADP + protein N-phospho-L-histidine.</text>
        <dbReference type="EC" id="2.7.13.3"/>
    </reaction>
</comment>
<evidence type="ECO:0000256" key="13">
    <source>
        <dbReference type="ARBA" id="ARBA00023136"/>
    </source>
</evidence>
<keyword evidence="10" id="KW-0067">ATP-binding</keyword>
<evidence type="ECO:0000256" key="3">
    <source>
        <dbReference type="ARBA" id="ARBA00012438"/>
    </source>
</evidence>
<dbReference type="PROSITE" id="PS50885">
    <property type="entry name" value="HAMP"/>
    <property type="match status" value="1"/>
</dbReference>
<dbReference type="PANTHER" id="PTHR45436">
    <property type="entry name" value="SENSOR HISTIDINE KINASE YKOH"/>
    <property type="match status" value="1"/>
</dbReference>
<dbReference type="SUPFAM" id="SSF55874">
    <property type="entry name" value="ATPase domain of HSP90 chaperone/DNA topoisomerase II/histidine kinase"/>
    <property type="match status" value="1"/>
</dbReference>
<feature type="transmembrane region" description="Helical" evidence="14">
    <location>
        <begin position="24"/>
        <end position="46"/>
    </location>
</feature>
<keyword evidence="12" id="KW-0902">Two-component regulatory system</keyword>
<sequence>MTPDPSFLRGSRHLLFPRSLRYQLLSRILLILAGLLLVIGLFQFLLMERFLYQNKAEGIQSQIRSIPGDIWERFNPSMRRGPAAAFIFFPSSSVAFINAEGKTTVLSVQNSATKESVPRMDKQLYMDALALTRRDKPLFRIVNDSEHGEQLVVLQPVRSFGGAPGVVQVSSGTKPLKDELYRQLLLFLFLAFTAMIGGMLAFLPAIRRTLNPLSRMVSTVERIDSGKLSERLPEERQPMEIDRLSHSFNSMLERLESSFLAEQEAREQMRRFVSDASHELRTPLTSIHGFLEVLLRGAAEDREQLNKALRSMYGESERINKLVYDLLQLAQLDRSPHIRLEPRDLSQIVEEMEPQLRILAGERKLIMELNGQIVIPMEQDKMKQIVLNLFHNAVQHTDPMDGRIRIVTNTTELGAELTVVDNGSGIAEEHLPHLFDRFYRIETSRARKFGGAGLGLSITRALVELHGGSVNVKSRLEEGSSFTVFFPNP</sequence>
<comment type="subcellular location">
    <subcellularLocation>
        <location evidence="2">Cell membrane</location>
        <topology evidence="2">Multi-pass membrane protein</topology>
    </subcellularLocation>
</comment>
<dbReference type="Gene3D" id="6.10.340.10">
    <property type="match status" value="1"/>
</dbReference>
<keyword evidence="13 14" id="KW-0472">Membrane</keyword>
<dbReference type="InterPro" id="IPR036097">
    <property type="entry name" value="HisK_dim/P_sf"/>
</dbReference>
<evidence type="ECO:0000259" key="15">
    <source>
        <dbReference type="PROSITE" id="PS50109"/>
    </source>
</evidence>
<dbReference type="SMART" id="SM00304">
    <property type="entry name" value="HAMP"/>
    <property type="match status" value="1"/>
</dbReference>
<dbReference type="GO" id="GO:0005886">
    <property type="term" value="C:plasma membrane"/>
    <property type="evidence" value="ECO:0007669"/>
    <property type="project" value="UniProtKB-SubCell"/>
</dbReference>
<dbReference type="FunFam" id="3.30.565.10:FF:000006">
    <property type="entry name" value="Sensor histidine kinase WalK"/>
    <property type="match status" value="1"/>
</dbReference>
<dbReference type="OrthoDB" id="335833at2"/>
<dbReference type="AlphaFoldDB" id="A0A3D9IEW6"/>
<dbReference type="FunFam" id="1.10.287.130:FF:000001">
    <property type="entry name" value="Two-component sensor histidine kinase"/>
    <property type="match status" value="1"/>
</dbReference>
<evidence type="ECO:0000256" key="12">
    <source>
        <dbReference type="ARBA" id="ARBA00023012"/>
    </source>
</evidence>
<comment type="caution">
    <text evidence="17">The sequence shown here is derived from an EMBL/GenBank/DDBJ whole genome shotgun (WGS) entry which is preliminary data.</text>
</comment>
<keyword evidence="8" id="KW-0547">Nucleotide-binding</keyword>
<dbReference type="Pfam" id="PF00672">
    <property type="entry name" value="HAMP"/>
    <property type="match status" value="1"/>
</dbReference>